<accession>A0A1Y6HG91</accession>
<organism evidence="2 3">
    <name type="scientific">Xanthomonas fragariae</name>
    <dbReference type="NCBI Taxonomy" id="48664"/>
    <lineage>
        <taxon>Bacteria</taxon>
        <taxon>Pseudomonadati</taxon>
        <taxon>Pseudomonadota</taxon>
        <taxon>Gammaproteobacteria</taxon>
        <taxon>Lysobacterales</taxon>
        <taxon>Lysobacteraceae</taxon>
        <taxon>Xanthomonas</taxon>
    </lineage>
</organism>
<sequence length="51" mass="5783">MSLRIGKSLRQRQCAQGENPTAEPLPLMTLFLAVVAVGNMHERIDGFYQFF</sequence>
<reference evidence="2 3" key="1">
    <citation type="submission" date="2017-05" db="EMBL/GenBank/DDBJ databases">
        <authorList>
            <person name="Song R."/>
            <person name="Chenine A.L."/>
            <person name="Ruprecht R.M."/>
        </authorList>
    </citation>
    <scope>NUCLEOTIDE SEQUENCE [LARGE SCALE GENOMIC DNA]</scope>
    <source>
        <strain evidence="2">PD5205</strain>
    </source>
</reference>
<dbReference type="AlphaFoldDB" id="A0A1Y6HG91"/>
<dbReference type="Proteomes" id="UP000195953">
    <property type="component" value="Chromosome 1"/>
</dbReference>
<gene>
    <name evidence="2" type="ORF">PD5205_00250</name>
</gene>
<name>A0A1Y6HG91_9XANT</name>
<evidence type="ECO:0000256" key="1">
    <source>
        <dbReference type="SAM" id="MobiDB-lite"/>
    </source>
</evidence>
<evidence type="ECO:0000313" key="3">
    <source>
        <dbReference type="Proteomes" id="UP000195953"/>
    </source>
</evidence>
<evidence type="ECO:0000313" key="2">
    <source>
        <dbReference type="EMBL" id="SMR01571.1"/>
    </source>
</evidence>
<feature type="region of interest" description="Disordered" evidence="1">
    <location>
        <begin position="1"/>
        <end position="22"/>
    </location>
</feature>
<dbReference type="EMBL" id="LT853885">
    <property type="protein sequence ID" value="SMR01571.1"/>
    <property type="molecule type" value="Genomic_DNA"/>
</dbReference>
<proteinExistence type="predicted"/>
<protein>
    <submittedName>
        <fullName evidence="2">Uncharacterized protein</fullName>
    </submittedName>
</protein>